<keyword evidence="2" id="KW-1185">Reference proteome</keyword>
<dbReference type="Proteomes" id="UP000027195">
    <property type="component" value="Unassembled WGS sequence"/>
</dbReference>
<sequence>MSPSPPDDPCDEGGGHVWAKPRSIGGLFLAIFCCPCYAMLSCCMSEGAAFTNPWLEQCCGDDSEGSSQSNDPMCKKCGLTLSESIALHESQRQRDSPPFLQTTFDHGSIDLNPNTMFKV</sequence>
<dbReference type="EMBL" id="KL198063">
    <property type="protein sequence ID" value="KDQ10880.1"/>
    <property type="molecule type" value="Genomic_DNA"/>
</dbReference>
<dbReference type="AlphaFoldDB" id="A0A067M870"/>
<dbReference type="OrthoDB" id="2536105at2759"/>
<protein>
    <submittedName>
        <fullName evidence="1">Uncharacterized protein</fullName>
    </submittedName>
</protein>
<dbReference type="HOGENOM" id="CLU_2061127_0_0_1"/>
<name>A0A067M870_BOTB1</name>
<evidence type="ECO:0000313" key="1">
    <source>
        <dbReference type="EMBL" id="KDQ10880.1"/>
    </source>
</evidence>
<dbReference type="InParanoid" id="A0A067M870"/>
<accession>A0A067M870</accession>
<evidence type="ECO:0000313" key="2">
    <source>
        <dbReference type="Proteomes" id="UP000027195"/>
    </source>
</evidence>
<proteinExistence type="predicted"/>
<gene>
    <name evidence="1" type="ORF">BOTBODRAFT_35834</name>
</gene>
<organism evidence="1 2">
    <name type="scientific">Botryobasidium botryosum (strain FD-172 SS1)</name>
    <dbReference type="NCBI Taxonomy" id="930990"/>
    <lineage>
        <taxon>Eukaryota</taxon>
        <taxon>Fungi</taxon>
        <taxon>Dikarya</taxon>
        <taxon>Basidiomycota</taxon>
        <taxon>Agaricomycotina</taxon>
        <taxon>Agaricomycetes</taxon>
        <taxon>Cantharellales</taxon>
        <taxon>Botryobasidiaceae</taxon>
        <taxon>Botryobasidium</taxon>
    </lineage>
</organism>
<reference evidence="2" key="1">
    <citation type="journal article" date="2014" name="Proc. Natl. Acad. Sci. U.S.A.">
        <title>Extensive sampling of basidiomycete genomes demonstrates inadequacy of the white-rot/brown-rot paradigm for wood decay fungi.</title>
        <authorList>
            <person name="Riley R."/>
            <person name="Salamov A.A."/>
            <person name="Brown D.W."/>
            <person name="Nagy L.G."/>
            <person name="Floudas D."/>
            <person name="Held B.W."/>
            <person name="Levasseur A."/>
            <person name="Lombard V."/>
            <person name="Morin E."/>
            <person name="Otillar R."/>
            <person name="Lindquist E.A."/>
            <person name="Sun H."/>
            <person name="LaButti K.M."/>
            <person name="Schmutz J."/>
            <person name="Jabbour D."/>
            <person name="Luo H."/>
            <person name="Baker S.E."/>
            <person name="Pisabarro A.G."/>
            <person name="Walton J.D."/>
            <person name="Blanchette R.A."/>
            <person name="Henrissat B."/>
            <person name="Martin F."/>
            <person name="Cullen D."/>
            <person name="Hibbett D.S."/>
            <person name="Grigoriev I.V."/>
        </authorList>
    </citation>
    <scope>NUCLEOTIDE SEQUENCE [LARGE SCALE GENOMIC DNA]</scope>
    <source>
        <strain evidence="2">FD-172 SS1</strain>
    </source>
</reference>